<evidence type="ECO:0000256" key="1">
    <source>
        <dbReference type="ARBA" id="ARBA00004273"/>
    </source>
</evidence>
<dbReference type="Proteomes" id="UP001165085">
    <property type="component" value="Unassembled WGS sequence"/>
</dbReference>
<dbReference type="PANTHER" id="PTHR23222">
    <property type="entry name" value="PROHIBITIN"/>
    <property type="match status" value="1"/>
</dbReference>
<sequence>MAQRLKDAAKKLGEAGAKAGGEGGGPNMPGGAAAEAALRALVAAGILGVGAYNSIYSVEAGHKAVVFNRLTGVKNQTYPEGLNFNIPWLEYPTIFSIRTKAANLTTKSGSQDLQMVTIGIRVLHRPNVAHLPFIYQRLGTDYDERILPSIINEVAKAVVARFNASELITQRELVSAQVRKELEERAGRFNILLEDVAITHLTFSPEYSRAVESKQVAEQDAQRAAYIVQGAKAEKETIITKARGQAESTALIGQAMKKNQAFVQLRRLDAAKEIAHGLSNSGNKIYLNSDSLLLNLAPKKEEKVIKGGGRWWTFGLF</sequence>
<dbReference type="AlphaFoldDB" id="A0A9W7BMK9"/>
<comment type="similarity">
    <text evidence="2 6">Belongs to the prohibitin family.</text>
</comment>
<evidence type="ECO:0000256" key="2">
    <source>
        <dbReference type="ARBA" id="ARBA00009658"/>
    </source>
</evidence>
<dbReference type="FunFam" id="3.30.479.30:FF:000001">
    <property type="entry name" value="Prohibitin 2"/>
    <property type="match status" value="1"/>
</dbReference>
<name>A0A9W7BMK9_9STRA</name>
<dbReference type="EMBL" id="BRXY01000426">
    <property type="protein sequence ID" value="GMH94031.1"/>
    <property type="molecule type" value="Genomic_DNA"/>
</dbReference>
<dbReference type="InterPro" id="IPR036013">
    <property type="entry name" value="Band_7/SPFH_dom_sf"/>
</dbReference>
<feature type="domain" description="Band 7" evidence="7">
    <location>
        <begin position="54"/>
        <end position="215"/>
    </location>
</feature>
<dbReference type="InterPro" id="IPR001107">
    <property type="entry name" value="Band_7"/>
</dbReference>
<dbReference type="OrthoDB" id="275637at2759"/>
<dbReference type="PRINTS" id="PR00679">
    <property type="entry name" value="PROHIBITIN"/>
</dbReference>
<comment type="subcellular location">
    <subcellularLocation>
        <location evidence="1 6">Mitochondrion inner membrane</location>
    </subcellularLocation>
</comment>
<comment type="caution">
    <text evidence="8">The sequence shown here is derived from an EMBL/GenBank/DDBJ whole genome shotgun (WGS) entry which is preliminary data.</text>
</comment>
<dbReference type="PANTHER" id="PTHR23222:SF1">
    <property type="entry name" value="PROHIBITIN-2"/>
    <property type="match status" value="1"/>
</dbReference>
<protein>
    <recommendedName>
        <fullName evidence="6">Prohibitin</fullName>
    </recommendedName>
</protein>
<accession>A0A9W7BMK9</accession>
<evidence type="ECO:0000256" key="3">
    <source>
        <dbReference type="ARBA" id="ARBA00022792"/>
    </source>
</evidence>
<reference evidence="9" key="1">
    <citation type="journal article" date="2023" name="Commun. Biol.">
        <title>Genome analysis of Parmales, the sister group of diatoms, reveals the evolutionary specialization of diatoms from phago-mixotrophs to photoautotrophs.</title>
        <authorList>
            <person name="Ban H."/>
            <person name="Sato S."/>
            <person name="Yoshikawa S."/>
            <person name="Yamada K."/>
            <person name="Nakamura Y."/>
            <person name="Ichinomiya M."/>
            <person name="Sato N."/>
            <person name="Blanc-Mathieu R."/>
            <person name="Endo H."/>
            <person name="Kuwata A."/>
            <person name="Ogata H."/>
        </authorList>
    </citation>
    <scope>NUCLEOTIDE SEQUENCE [LARGE SCALE GENOMIC DNA]</scope>
    <source>
        <strain evidence="9">NIES 3701</strain>
    </source>
</reference>
<evidence type="ECO:0000256" key="6">
    <source>
        <dbReference type="RuleBase" id="RU366048"/>
    </source>
</evidence>
<keyword evidence="4" id="KW-0496">Mitochondrion</keyword>
<gene>
    <name evidence="8" type="ORF">TrST_g4055</name>
</gene>
<evidence type="ECO:0000256" key="5">
    <source>
        <dbReference type="ARBA" id="ARBA00023136"/>
    </source>
</evidence>
<evidence type="ECO:0000259" key="7">
    <source>
        <dbReference type="SMART" id="SM00244"/>
    </source>
</evidence>
<dbReference type="InterPro" id="IPR000163">
    <property type="entry name" value="Prohibitin"/>
</dbReference>
<dbReference type="GO" id="GO:0005743">
    <property type="term" value="C:mitochondrial inner membrane"/>
    <property type="evidence" value="ECO:0007669"/>
    <property type="project" value="UniProtKB-SubCell"/>
</dbReference>
<dbReference type="Pfam" id="PF01145">
    <property type="entry name" value="Band_7"/>
    <property type="match status" value="1"/>
</dbReference>
<dbReference type="Gene3D" id="3.30.479.30">
    <property type="entry name" value="Band 7 domain"/>
    <property type="match status" value="1"/>
</dbReference>
<dbReference type="SUPFAM" id="SSF117892">
    <property type="entry name" value="Band 7/SPFH domain"/>
    <property type="match status" value="1"/>
</dbReference>
<evidence type="ECO:0000313" key="9">
    <source>
        <dbReference type="Proteomes" id="UP001165085"/>
    </source>
</evidence>
<dbReference type="GO" id="GO:0007005">
    <property type="term" value="P:mitochondrion organization"/>
    <property type="evidence" value="ECO:0007669"/>
    <property type="project" value="TreeGrafter"/>
</dbReference>
<keyword evidence="5" id="KW-0472">Membrane</keyword>
<keyword evidence="3 6" id="KW-0999">Mitochondrion inner membrane</keyword>
<evidence type="ECO:0000313" key="8">
    <source>
        <dbReference type="EMBL" id="GMH94031.1"/>
    </source>
</evidence>
<dbReference type="CDD" id="cd03401">
    <property type="entry name" value="SPFH_prohibitin"/>
    <property type="match status" value="1"/>
</dbReference>
<dbReference type="SMART" id="SM00244">
    <property type="entry name" value="PHB"/>
    <property type="match status" value="1"/>
</dbReference>
<proteinExistence type="inferred from homology"/>
<evidence type="ECO:0000256" key="4">
    <source>
        <dbReference type="ARBA" id="ARBA00023128"/>
    </source>
</evidence>
<organism evidence="8 9">
    <name type="scientific">Triparma strigata</name>
    <dbReference type="NCBI Taxonomy" id="1606541"/>
    <lineage>
        <taxon>Eukaryota</taxon>
        <taxon>Sar</taxon>
        <taxon>Stramenopiles</taxon>
        <taxon>Ochrophyta</taxon>
        <taxon>Bolidophyceae</taxon>
        <taxon>Parmales</taxon>
        <taxon>Triparmaceae</taxon>
        <taxon>Triparma</taxon>
    </lineage>
</organism>
<keyword evidence="9" id="KW-1185">Reference proteome</keyword>